<feature type="transmembrane region" description="Helical" evidence="2">
    <location>
        <begin position="279"/>
        <end position="299"/>
    </location>
</feature>
<dbReference type="InterPro" id="IPR021369">
    <property type="entry name" value="DUF2985"/>
</dbReference>
<dbReference type="Proteomes" id="UP000724874">
    <property type="component" value="Unassembled WGS sequence"/>
</dbReference>
<dbReference type="EMBL" id="JADNYJ010000001">
    <property type="protein sequence ID" value="KAF8913998.1"/>
    <property type="molecule type" value="Genomic_DNA"/>
</dbReference>
<accession>A0A9P5TV42</accession>
<keyword evidence="2" id="KW-0812">Transmembrane</keyword>
<keyword evidence="2" id="KW-0472">Membrane</keyword>
<proteinExistence type="predicted"/>
<organism evidence="3 4">
    <name type="scientific">Gymnopilus junonius</name>
    <name type="common">Spectacular rustgill mushroom</name>
    <name type="synonym">Gymnopilus spectabilis subsp. junonius</name>
    <dbReference type="NCBI Taxonomy" id="109634"/>
    <lineage>
        <taxon>Eukaryota</taxon>
        <taxon>Fungi</taxon>
        <taxon>Dikarya</taxon>
        <taxon>Basidiomycota</taxon>
        <taxon>Agaricomycotina</taxon>
        <taxon>Agaricomycetes</taxon>
        <taxon>Agaricomycetidae</taxon>
        <taxon>Agaricales</taxon>
        <taxon>Agaricineae</taxon>
        <taxon>Hymenogastraceae</taxon>
        <taxon>Gymnopilus</taxon>
    </lineage>
</organism>
<evidence type="ECO:0000256" key="2">
    <source>
        <dbReference type="SAM" id="Phobius"/>
    </source>
</evidence>
<dbReference type="PANTHER" id="PTHR35872:SF2">
    <property type="entry name" value="INTEGRAL MEMBRANE PROTEIN (AFU_ORTHOLOGUE AFUA_5G07110)"/>
    <property type="match status" value="1"/>
</dbReference>
<gene>
    <name evidence="3" type="ORF">CPB84DRAFT_1840763</name>
</gene>
<comment type="caution">
    <text evidence="3">The sequence shown here is derived from an EMBL/GenBank/DDBJ whole genome shotgun (WGS) entry which is preliminary data.</text>
</comment>
<evidence type="ECO:0000256" key="1">
    <source>
        <dbReference type="SAM" id="MobiDB-lite"/>
    </source>
</evidence>
<feature type="region of interest" description="Disordered" evidence="1">
    <location>
        <begin position="503"/>
        <end position="552"/>
    </location>
</feature>
<keyword evidence="4" id="KW-1185">Reference proteome</keyword>
<feature type="transmembrane region" description="Helical" evidence="2">
    <location>
        <begin position="423"/>
        <end position="447"/>
    </location>
</feature>
<dbReference type="Pfam" id="PF11204">
    <property type="entry name" value="DUF2985"/>
    <property type="match status" value="1"/>
</dbReference>
<feature type="compositionally biased region" description="Basic and acidic residues" evidence="1">
    <location>
        <begin position="517"/>
        <end position="552"/>
    </location>
</feature>
<feature type="region of interest" description="Disordered" evidence="1">
    <location>
        <begin position="40"/>
        <end position="118"/>
    </location>
</feature>
<protein>
    <submittedName>
        <fullName evidence="3">Uncharacterized protein</fullName>
    </submittedName>
</protein>
<dbReference type="OrthoDB" id="3365211at2759"/>
<name>A0A9P5TV42_GYMJU</name>
<feature type="compositionally biased region" description="Polar residues" evidence="1">
    <location>
        <begin position="86"/>
        <end position="97"/>
    </location>
</feature>
<reference evidence="3" key="1">
    <citation type="submission" date="2020-11" db="EMBL/GenBank/DDBJ databases">
        <authorList>
            <consortium name="DOE Joint Genome Institute"/>
            <person name="Ahrendt S."/>
            <person name="Riley R."/>
            <person name="Andreopoulos W."/>
            <person name="LaButti K."/>
            <person name="Pangilinan J."/>
            <person name="Ruiz-duenas F.J."/>
            <person name="Barrasa J.M."/>
            <person name="Sanchez-Garcia M."/>
            <person name="Camarero S."/>
            <person name="Miyauchi S."/>
            <person name="Serrano A."/>
            <person name="Linde D."/>
            <person name="Babiker R."/>
            <person name="Drula E."/>
            <person name="Ayuso-Fernandez I."/>
            <person name="Pacheco R."/>
            <person name="Padilla G."/>
            <person name="Ferreira P."/>
            <person name="Barriuso J."/>
            <person name="Kellner H."/>
            <person name="Castanera R."/>
            <person name="Alfaro M."/>
            <person name="Ramirez L."/>
            <person name="Pisabarro A.G."/>
            <person name="Kuo A."/>
            <person name="Tritt A."/>
            <person name="Lipzen A."/>
            <person name="He G."/>
            <person name="Yan M."/>
            <person name="Ng V."/>
            <person name="Cullen D."/>
            <person name="Martin F."/>
            <person name="Rosso M.-N."/>
            <person name="Henrissat B."/>
            <person name="Hibbett D."/>
            <person name="Martinez A.T."/>
            <person name="Grigoriev I.V."/>
        </authorList>
    </citation>
    <scope>NUCLEOTIDE SEQUENCE</scope>
    <source>
        <strain evidence="3">AH 44721</strain>
    </source>
</reference>
<dbReference type="AlphaFoldDB" id="A0A9P5TV42"/>
<evidence type="ECO:0000313" key="4">
    <source>
        <dbReference type="Proteomes" id="UP000724874"/>
    </source>
</evidence>
<dbReference type="PANTHER" id="PTHR35872">
    <property type="entry name" value="INTEGRAL MEMBRANE PROTEIN (AFU_ORTHOLOGUE AFUA_5G07110)"/>
    <property type="match status" value="1"/>
</dbReference>
<sequence>MPSIRIRSRAYSALDSASGGRNADALALVNSTIPFPVGTPPAIAPSSTPSSARPVLPDPSPSPFLTPTRPRAFSTSTPSRVHAHCTSRSSQLTSLAQGATPISARRTSTVPGSPSPYPNAGETLTIEGLQTDIRLASHGEPGRVESSINLPHIDGDENNDHHHDDVVEHLDVIGMLHFHSKTGCCPTSFPLDSQVGAVSSLTNAANAILIPPSAWYSRKPLVVLPSTPRRQTAGDDFPEYEDSLDRHVEDVLNRPSKVRRTIMGIWSFLKTPMGIITGIYGFLVVFWGAAIVIFLARIINFHNPNTQGFWIEVSSQVETVNEPGLFTITSIGLIPSRVLDTYRVWKIWRYKRRTMKLREKACLPQLFDVDDLPDPMYDPNYVHVLTEAEQKDLHRQQRKFQYSQTWYRAHGTETHRAFPINMALIICFLNDGNSIFQIFLCGTMWGLNRFDRPPWTTGVLIPGSFLCGIGAAVVIWRGGERTKRVEEVRERLRVALSQNGPLADGQLPQSLSRIPRSRVDSEKTSLKGITEEGRDTNDSTTNIDEHMIIPSD</sequence>
<keyword evidence="2" id="KW-1133">Transmembrane helix</keyword>
<evidence type="ECO:0000313" key="3">
    <source>
        <dbReference type="EMBL" id="KAF8913998.1"/>
    </source>
</evidence>
<feature type="transmembrane region" description="Helical" evidence="2">
    <location>
        <begin position="459"/>
        <end position="476"/>
    </location>
</feature>